<dbReference type="EMBL" id="CAJNOL010000179">
    <property type="protein sequence ID" value="CAF0912153.1"/>
    <property type="molecule type" value="Genomic_DNA"/>
</dbReference>
<protein>
    <submittedName>
        <fullName evidence="1">Uncharacterized protein</fullName>
    </submittedName>
</protein>
<organism evidence="1 2">
    <name type="scientific">Rotaria sordida</name>
    <dbReference type="NCBI Taxonomy" id="392033"/>
    <lineage>
        <taxon>Eukaryota</taxon>
        <taxon>Metazoa</taxon>
        <taxon>Spiralia</taxon>
        <taxon>Gnathifera</taxon>
        <taxon>Rotifera</taxon>
        <taxon>Eurotatoria</taxon>
        <taxon>Bdelloidea</taxon>
        <taxon>Philodinida</taxon>
        <taxon>Philodinidae</taxon>
        <taxon>Rotaria</taxon>
    </lineage>
</organism>
<accession>A0A814AH98</accession>
<evidence type="ECO:0000313" key="2">
    <source>
        <dbReference type="Proteomes" id="UP000663870"/>
    </source>
</evidence>
<keyword evidence="2" id="KW-1185">Reference proteome</keyword>
<proteinExistence type="predicted"/>
<comment type="caution">
    <text evidence="1">The sequence shown here is derived from an EMBL/GenBank/DDBJ whole genome shotgun (WGS) entry which is preliminary data.</text>
</comment>
<sequence>MSLSMFNHFCQNVLKLVGARVVSLRITLNNIIGGWSLVSSSLRCHQTILLQRLHLINIKPHEFDKLLRSSVIRQLHTLLVDITEHNPFNYQVVEGAYLAKVCSQLPVLKICRLPFNFRSYIRDRLSKYSVLPPLMTLPYLSNTTHLRTLSIGINTSRFLERLLVCVPFIENLSVGVYDSKKYENDNFSILK</sequence>
<name>A0A814AH98_9BILA</name>
<reference evidence="1" key="1">
    <citation type="submission" date="2021-02" db="EMBL/GenBank/DDBJ databases">
        <authorList>
            <person name="Nowell W R."/>
        </authorList>
    </citation>
    <scope>NUCLEOTIDE SEQUENCE</scope>
</reference>
<dbReference type="AlphaFoldDB" id="A0A814AH98"/>
<dbReference type="Proteomes" id="UP000663870">
    <property type="component" value="Unassembled WGS sequence"/>
</dbReference>
<evidence type="ECO:0000313" key="1">
    <source>
        <dbReference type="EMBL" id="CAF0912153.1"/>
    </source>
</evidence>
<gene>
    <name evidence="1" type="ORF">JXQ802_LOCUS9701</name>
</gene>